<reference evidence="11 12" key="1">
    <citation type="journal article" date="2021" name="Plant Biotechnol. J.">
        <title>Multi-omics assisted identification of the key and species-specific regulatory components of drought-tolerant mechanisms in Gossypium stocksii.</title>
        <authorList>
            <person name="Yu D."/>
            <person name="Ke L."/>
            <person name="Zhang D."/>
            <person name="Wu Y."/>
            <person name="Sun Y."/>
            <person name="Mei J."/>
            <person name="Sun J."/>
            <person name="Sun Y."/>
        </authorList>
    </citation>
    <scope>NUCLEOTIDE SEQUENCE [LARGE SCALE GENOMIC DNA]</scope>
    <source>
        <strain evidence="12">cv. E1</strain>
        <tissue evidence="11">Leaf</tissue>
    </source>
</reference>
<comment type="function">
    <text evidence="7 8">Recognizes and hydrolyzes the peptide bond at the C-terminal Gly of ubiquitin. Involved in the processing of poly-ubiquitin precursors as well as that of ubiquitinated proteins.</text>
</comment>
<evidence type="ECO:0000256" key="4">
    <source>
        <dbReference type="ARBA" id="ARBA00022786"/>
    </source>
</evidence>
<dbReference type="EC" id="3.4.19.12" evidence="8"/>
<evidence type="ECO:0000256" key="5">
    <source>
        <dbReference type="ARBA" id="ARBA00022801"/>
    </source>
</evidence>
<dbReference type="AlphaFoldDB" id="A0A9D3VKY9"/>
<evidence type="ECO:0000313" key="12">
    <source>
        <dbReference type="Proteomes" id="UP000828251"/>
    </source>
</evidence>
<comment type="caution">
    <text evidence="11">The sequence shown here is derived from an EMBL/GenBank/DDBJ whole genome shotgun (WGS) entry which is preliminary data.</text>
</comment>
<dbReference type="InterPro" id="IPR018200">
    <property type="entry name" value="USP_CS"/>
</dbReference>
<evidence type="ECO:0000256" key="8">
    <source>
        <dbReference type="RuleBase" id="RU366025"/>
    </source>
</evidence>
<dbReference type="Proteomes" id="UP000828251">
    <property type="component" value="Unassembled WGS sequence"/>
</dbReference>
<dbReference type="SUPFAM" id="SSF54001">
    <property type="entry name" value="Cysteine proteinases"/>
    <property type="match status" value="1"/>
</dbReference>
<feature type="region of interest" description="Disordered" evidence="9">
    <location>
        <begin position="1"/>
        <end position="34"/>
    </location>
</feature>
<dbReference type="EMBL" id="JAIQCV010000006">
    <property type="protein sequence ID" value="KAH1089012.1"/>
    <property type="molecule type" value="Genomic_DNA"/>
</dbReference>
<dbReference type="OrthoDB" id="420187at2759"/>
<sequence length="849" mass="95721">MGTQTYTDKPNDPSPSQLDQVPSLVPDSLSGSSSFSPMVAVNDSLDLATMLESFLEDGTAVNPEGLNVLSLTYQQPPSSSSDEYELSQILALLPYDSKQPHDPWVPSNESFRIANEPTGVGAGLENLGNTCFINAVLQCFTHTVPFVLGLRSLNHHEKPCHRNINSFCLLCAVHDHIELSLNSSGGVVSPSKIFDNLSYISPSFERYQQEDAHEFLQCLLNRLEECCLDLKLKDDCSSSPDICLVKKVFGGQLVSKLCCCNCGHISYSYEPLIDLSLEIEDVDTLPSALESFTKVEKIDDLVAKFRCENCEDKVSVEKQLMLDQAPLVAAFHLKRFKTKATYVKKIDKHVVFPLELDLQPYTNVNQTSNNEELKYQLYAVVKHSGYNPTSGHYVCYIRSSPDTWHNLNDSIVTSVEEGEVLSQEAYILFYVREGIPWFSTAIEVQKPCSDLGTSDPSPKSVLDNIVCVSDLQPVNNTHTNGYESKVVADETSIQFSCETQLMLELDEPCVVTEGISGPLSESKPNSIDLSDDSPISISTASNLGENNGNQSTFPRMPFRSQLPVHTPRFRSKEKKCAINRRRAVNRHRLLHRRSEAMRHVKRMLSRRDMKSMALGKRKYYPFLPRFSSKGKKKESLANDLSSPGSVNVPKHVVIVMNGLKEFTTKLLEWVLENVSASGHIVTLVGFMPWLNIPLFSKTWQDVWMLEFEHLSLIKEKNEWKNDAKYIKLQAVMDLCERHGVTLQKELVMGYPLPSLVVERIINLRASWVVFDCDRNLRKKRAYFAKKIPCNMVMMSEEGDMDMIKGRPMIDSGEHTPSESPAWLATPMVIFSEPLKRILEDQEFEKDDDD</sequence>
<feature type="region of interest" description="Disordered" evidence="9">
    <location>
        <begin position="539"/>
        <end position="560"/>
    </location>
</feature>
<gene>
    <name evidence="11" type="ORF">J1N35_016269</name>
</gene>
<dbReference type="Pfam" id="PF00443">
    <property type="entry name" value="UCH"/>
    <property type="match status" value="1"/>
</dbReference>
<evidence type="ECO:0000313" key="11">
    <source>
        <dbReference type="EMBL" id="KAH1089012.1"/>
    </source>
</evidence>
<proteinExistence type="inferred from homology"/>
<dbReference type="PANTHER" id="PTHR24006">
    <property type="entry name" value="UBIQUITIN CARBOXYL-TERMINAL HYDROLASE"/>
    <property type="match status" value="1"/>
</dbReference>
<dbReference type="GO" id="GO:0004843">
    <property type="term" value="F:cysteine-type deubiquitinase activity"/>
    <property type="evidence" value="ECO:0007669"/>
    <property type="project" value="UniProtKB-UniRule"/>
</dbReference>
<evidence type="ECO:0000256" key="1">
    <source>
        <dbReference type="ARBA" id="ARBA00000707"/>
    </source>
</evidence>
<dbReference type="Gene3D" id="3.90.70.10">
    <property type="entry name" value="Cysteine proteinases"/>
    <property type="match status" value="1"/>
</dbReference>
<protein>
    <recommendedName>
        <fullName evidence="8">Ubiquitin carboxyl-terminal hydrolase</fullName>
        <ecNumber evidence="8">3.4.19.12</ecNumber>
    </recommendedName>
</protein>
<evidence type="ECO:0000256" key="2">
    <source>
        <dbReference type="ARBA" id="ARBA00009085"/>
    </source>
</evidence>
<dbReference type="InterPro" id="IPR050164">
    <property type="entry name" value="Peptidase_C19"/>
</dbReference>
<dbReference type="GO" id="GO:0005829">
    <property type="term" value="C:cytosol"/>
    <property type="evidence" value="ECO:0007669"/>
    <property type="project" value="TreeGrafter"/>
</dbReference>
<evidence type="ECO:0000256" key="7">
    <source>
        <dbReference type="ARBA" id="ARBA00037450"/>
    </source>
</evidence>
<feature type="compositionally biased region" description="Low complexity" evidence="9">
    <location>
        <begin position="21"/>
        <end position="34"/>
    </location>
</feature>
<keyword evidence="5 8" id="KW-0378">Hydrolase</keyword>
<feature type="domain" description="USP" evidence="10">
    <location>
        <begin position="122"/>
        <end position="433"/>
    </location>
</feature>
<dbReference type="GO" id="GO:0016579">
    <property type="term" value="P:protein deubiquitination"/>
    <property type="evidence" value="ECO:0007669"/>
    <property type="project" value="InterPro"/>
</dbReference>
<accession>A0A9D3VKY9</accession>
<dbReference type="PROSITE" id="PS00972">
    <property type="entry name" value="USP_1"/>
    <property type="match status" value="1"/>
</dbReference>
<dbReference type="InterPro" id="IPR001394">
    <property type="entry name" value="Peptidase_C19_UCH"/>
</dbReference>
<comment type="catalytic activity">
    <reaction evidence="1 8">
        <text>Thiol-dependent hydrolysis of ester, thioester, amide, peptide and isopeptide bonds formed by the C-terminal Gly of ubiquitin (a 76-residue protein attached to proteins as an intracellular targeting signal).</text>
        <dbReference type="EC" id="3.4.19.12"/>
    </reaction>
</comment>
<dbReference type="GO" id="GO:0006508">
    <property type="term" value="P:proteolysis"/>
    <property type="evidence" value="ECO:0007669"/>
    <property type="project" value="UniProtKB-KW"/>
</dbReference>
<feature type="compositionally biased region" description="Polar residues" evidence="9">
    <location>
        <begin position="539"/>
        <end position="553"/>
    </location>
</feature>
<dbReference type="PROSITE" id="PS50235">
    <property type="entry name" value="USP_3"/>
    <property type="match status" value="1"/>
</dbReference>
<dbReference type="PROSITE" id="PS00973">
    <property type="entry name" value="USP_2"/>
    <property type="match status" value="1"/>
</dbReference>
<dbReference type="FunFam" id="3.90.70.10:FF:000116">
    <property type="entry name" value="Ubiquitin carboxyl-terminal hydrolase 20"/>
    <property type="match status" value="1"/>
</dbReference>
<keyword evidence="4 8" id="KW-0833">Ubl conjugation pathway</keyword>
<evidence type="ECO:0000256" key="3">
    <source>
        <dbReference type="ARBA" id="ARBA00022670"/>
    </source>
</evidence>
<dbReference type="GO" id="GO:0005634">
    <property type="term" value="C:nucleus"/>
    <property type="evidence" value="ECO:0007669"/>
    <property type="project" value="TreeGrafter"/>
</dbReference>
<name>A0A9D3VKY9_9ROSI</name>
<keyword evidence="6 8" id="KW-0788">Thiol protease</keyword>
<dbReference type="InterPro" id="IPR028889">
    <property type="entry name" value="USP"/>
</dbReference>
<dbReference type="PANTHER" id="PTHR24006:SF747">
    <property type="entry name" value="UBIQUITIN CARBOXYL-TERMINAL HYDROLASE 20"/>
    <property type="match status" value="1"/>
</dbReference>
<dbReference type="InterPro" id="IPR038765">
    <property type="entry name" value="Papain-like_cys_pep_sf"/>
</dbReference>
<evidence type="ECO:0000256" key="6">
    <source>
        <dbReference type="ARBA" id="ARBA00022807"/>
    </source>
</evidence>
<keyword evidence="3 8" id="KW-0645">Protease</keyword>
<feature type="compositionally biased region" description="Polar residues" evidence="9">
    <location>
        <begin position="1"/>
        <end position="20"/>
    </location>
</feature>
<evidence type="ECO:0000259" key="10">
    <source>
        <dbReference type="PROSITE" id="PS50235"/>
    </source>
</evidence>
<comment type="similarity">
    <text evidence="2 8">Belongs to the peptidase C19 family.</text>
</comment>
<organism evidence="11 12">
    <name type="scientific">Gossypium stocksii</name>
    <dbReference type="NCBI Taxonomy" id="47602"/>
    <lineage>
        <taxon>Eukaryota</taxon>
        <taxon>Viridiplantae</taxon>
        <taxon>Streptophyta</taxon>
        <taxon>Embryophyta</taxon>
        <taxon>Tracheophyta</taxon>
        <taxon>Spermatophyta</taxon>
        <taxon>Magnoliopsida</taxon>
        <taxon>eudicotyledons</taxon>
        <taxon>Gunneridae</taxon>
        <taxon>Pentapetalae</taxon>
        <taxon>rosids</taxon>
        <taxon>malvids</taxon>
        <taxon>Malvales</taxon>
        <taxon>Malvaceae</taxon>
        <taxon>Malvoideae</taxon>
        <taxon>Gossypium</taxon>
    </lineage>
</organism>
<keyword evidence="12" id="KW-1185">Reference proteome</keyword>
<evidence type="ECO:0000256" key="9">
    <source>
        <dbReference type="SAM" id="MobiDB-lite"/>
    </source>
</evidence>